<protein>
    <submittedName>
        <fullName evidence="2">Uncharacterized protein</fullName>
    </submittedName>
</protein>
<dbReference type="Proteomes" id="UP000187203">
    <property type="component" value="Unassembled WGS sequence"/>
</dbReference>
<dbReference type="AlphaFoldDB" id="A0A1R3KUE4"/>
<organism evidence="2 3">
    <name type="scientific">Corchorus olitorius</name>
    <dbReference type="NCBI Taxonomy" id="93759"/>
    <lineage>
        <taxon>Eukaryota</taxon>
        <taxon>Viridiplantae</taxon>
        <taxon>Streptophyta</taxon>
        <taxon>Embryophyta</taxon>
        <taxon>Tracheophyta</taxon>
        <taxon>Spermatophyta</taxon>
        <taxon>Magnoliopsida</taxon>
        <taxon>eudicotyledons</taxon>
        <taxon>Gunneridae</taxon>
        <taxon>Pentapetalae</taxon>
        <taxon>rosids</taxon>
        <taxon>malvids</taxon>
        <taxon>Malvales</taxon>
        <taxon>Malvaceae</taxon>
        <taxon>Grewioideae</taxon>
        <taxon>Apeibeae</taxon>
        <taxon>Corchorus</taxon>
    </lineage>
</organism>
<evidence type="ECO:0000313" key="3">
    <source>
        <dbReference type="Proteomes" id="UP000187203"/>
    </source>
</evidence>
<gene>
    <name evidence="2" type="ORF">COLO4_04364</name>
</gene>
<sequence length="48" mass="5352">MKRGLALRGTLRGQPRSRSASTEQGRQTRGRVADPGFRARSGSGRRRR</sequence>
<name>A0A1R3KUE4_9ROSI</name>
<proteinExistence type="predicted"/>
<reference evidence="3" key="1">
    <citation type="submission" date="2013-09" db="EMBL/GenBank/DDBJ databases">
        <title>Corchorus olitorius genome sequencing.</title>
        <authorList>
            <person name="Alam M."/>
            <person name="Haque M.S."/>
            <person name="Islam M.S."/>
            <person name="Emdad E.M."/>
            <person name="Islam M.M."/>
            <person name="Ahmed B."/>
            <person name="Halim A."/>
            <person name="Hossen Q.M.M."/>
            <person name="Hossain M.Z."/>
            <person name="Ahmed R."/>
            <person name="Khan M.M."/>
            <person name="Islam R."/>
            <person name="Rashid M.M."/>
            <person name="Khan S.A."/>
            <person name="Rahman M.S."/>
            <person name="Alam M."/>
            <person name="Yahiya A.S."/>
            <person name="Khan M.S."/>
            <person name="Azam M.S."/>
            <person name="Haque T."/>
            <person name="Lashkar M.Z.H."/>
            <person name="Akhand A.I."/>
            <person name="Morshed G."/>
            <person name="Roy S."/>
            <person name="Uddin K.S."/>
            <person name="Rabeya T."/>
            <person name="Hossain A.S."/>
            <person name="Chowdhury A."/>
            <person name="Snigdha A.R."/>
            <person name="Mortoza M.S."/>
            <person name="Matin S.A."/>
            <person name="Hoque S.M.E."/>
            <person name="Islam M.K."/>
            <person name="Roy D.K."/>
            <person name="Haider R."/>
            <person name="Moosa M.M."/>
            <person name="Elias S.M."/>
            <person name="Hasan A.M."/>
            <person name="Jahan S."/>
            <person name="Shafiuddin M."/>
            <person name="Mahmood N."/>
            <person name="Shommy N.S."/>
        </authorList>
    </citation>
    <scope>NUCLEOTIDE SEQUENCE [LARGE SCALE GENOMIC DNA]</scope>
    <source>
        <strain evidence="3">cv. O-4</strain>
    </source>
</reference>
<comment type="caution">
    <text evidence="2">The sequence shown here is derived from an EMBL/GenBank/DDBJ whole genome shotgun (WGS) entry which is preliminary data.</text>
</comment>
<evidence type="ECO:0000256" key="1">
    <source>
        <dbReference type="SAM" id="MobiDB-lite"/>
    </source>
</evidence>
<accession>A0A1R3KUE4</accession>
<evidence type="ECO:0000313" key="2">
    <source>
        <dbReference type="EMBL" id="OMP10659.1"/>
    </source>
</evidence>
<feature type="region of interest" description="Disordered" evidence="1">
    <location>
        <begin position="1"/>
        <end position="48"/>
    </location>
</feature>
<feature type="compositionally biased region" description="Polar residues" evidence="1">
    <location>
        <begin position="16"/>
        <end position="27"/>
    </location>
</feature>
<dbReference type="EMBL" id="AWUE01011409">
    <property type="protein sequence ID" value="OMP10659.1"/>
    <property type="molecule type" value="Genomic_DNA"/>
</dbReference>
<keyword evidence="3" id="KW-1185">Reference proteome</keyword>